<keyword evidence="3 5" id="KW-0269">Exonuclease</keyword>
<feature type="domain" description="Exonuclease" evidence="4">
    <location>
        <begin position="12"/>
        <end position="175"/>
    </location>
</feature>
<dbReference type="PANTHER" id="PTHR30231">
    <property type="entry name" value="DNA POLYMERASE III SUBUNIT EPSILON"/>
    <property type="match status" value="1"/>
</dbReference>
<dbReference type="EMBL" id="QLIN01000003">
    <property type="protein sequence ID" value="RAI70919.1"/>
    <property type="molecule type" value="Genomic_DNA"/>
</dbReference>
<protein>
    <submittedName>
        <fullName evidence="5">3'-5' exonuclease</fullName>
    </submittedName>
</protein>
<evidence type="ECO:0000313" key="5">
    <source>
        <dbReference type="EMBL" id="RAI70919.1"/>
    </source>
</evidence>
<dbReference type="InterPro" id="IPR036397">
    <property type="entry name" value="RNaseH_sf"/>
</dbReference>
<dbReference type="PANTHER" id="PTHR30231:SF4">
    <property type="entry name" value="PROTEIN NEN2"/>
    <property type="match status" value="1"/>
</dbReference>
<dbReference type="Proteomes" id="UP000249493">
    <property type="component" value="Unassembled WGS sequence"/>
</dbReference>
<dbReference type="GO" id="GO:0006259">
    <property type="term" value="P:DNA metabolic process"/>
    <property type="evidence" value="ECO:0007669"/>
    <property type="project" value="UniProtKB-ARBA"/>
</dbReference>
<dbReference type="InterPro" id="IPR012337">
    <property type="entry name" value="RNaseH-like_sf"/>
</dbReference>
<comment type="caution">
    <text evidence="5">The sequence shown here is derived from an EMBL/GenBank/DDBJ whole genome shotgun (WGS) entry which is preliminary data.</text>
</comment>
<dbReference type="InterPro" id="IPR013520">
    <property type="entry name" value="Ribonucl_H"/>
</dbReference>
<dbReference type="GO" id="GO:0008408">
    <property type="term" value="F:3'-5' exonuclease activity"/>
    <property type="evidence" value="ECO:0007669"/>
    <property type="project" value="TreeGrafter"/>
</dbReference>
<gene>
    <name evidence="5" type="ORF">DOZ80_10660</name>
</gene>
<dbReference type="SUPFAM" id="SSF53098">
    <property type="entry name" value="Ribonuclease H-like"/>
    <property type="match status" value="1"/>
</dbReference>
<dbReference type="CDD" id="cd06127">
    <property type="entry name" value="DEDDh"/>
    <property type="match status" value="1"/>
</dbReference>
<sequence length="204" mass="22695">MNDTEFVWPSEQIIIVDVEGNGHAPPDLVELAISAFPAVEAVPPLSWLIKPPNRIKWQAKQVHGIGNSDVENCPGWDEIKDEVEEKLQGKWFVAHNASVDYSVVKRHLPNWEPAGVIDTLKLARHVYPNATSHSLSALLTTTGLRNQVVGELHRAGEDARVTALLLDHLIEKSSLKSWIEICKIAQIQKQTEEKAPAPEQGSLW</sequence>
<evidence type="ECO:0000256" key="3">
    <source>
        <dbReference type="ARBA" id="ARBA00022839"/>
    </source>
</evidence>
<keyword evidence="1" id="KW-0540">Nuclease</keyword>
<accession>A0A327N9K9</accession>
<dbReference type="Gene3D" id="3.30.420.10">
    <property type="entry name" value="Ribonuclease H-like superfamily/Ribonuclease H"/>
    <property type="match status" value="1"/>
</dbReference>
<name>A0A327N9K9_PSEFL</name>
<keyword evidence="2" id="KW-0378">Hydrolase</keyword>
<dbReference type="GO" id="GO:0003676">
    <property type="term" value="F:nucleic acid binding"/>
    <property type="evidence" value="ECO:0007669"/>
    <property type="project" value="InterPro"/>
</dbReference>
<evidence type="ECO:0000256" key="2">
    <source>
        <dbReference type="ARBA" id="ARBA00022801"/>
    </source>
</evidence>
<evidence type="ECO:0000256" key="1">
    <source>
        <dbReference type="ARBA" id="ARBA00022722"/>
    </source>
</evidence>
<proteinExistence type="predicted"/>
<evidence type="ECO:0000313" key="6">
    <source>
        <dbReference type="Proteomes" id="UP000249493"/>
    </source>
</evidence>
<dbReference type="Pfam" id="PF00929">
    <property type="entry name" value="RNase_T"/>
    <property type="match status" value="1"/>
</dbReference>
<dbReference type="RefSeq" id="WP_111282522.1">
    <property type="nucleotide sequence ID" value="NZ_QLIN01000003.1"/>
</dbReference>
<organism evidence="5 6">
    <name type="scientific">Pseudomonas fluorescens</name>
    <dbReference type="NCBI Taxonomy" id="294"/>
    <lineage>
        <taxon>Bacteria</taxon>
        <taxon>Pseudomonadati</taxon>
        <taxon>Pseudomonadota</taxon>
        <taxon>Gammaproteobacteria</taxon>
        <taxon>Pseudomonadales</taxon>
        <taxon>Pseudomonadaceae</taxon>
        <taxon>Pseudomonas</taxon>
    </lineage>
</organism>
<evidence type="ECO:0000259" key="4">
    <source>
        <dbReference type="SMART" id="SM00479"/>
    </source>
</evidence>
<dbReference type="SMART" id="SM00479">
    <property type="entry name" value="EXOIII"/>
    <property type="match status" value="1"/>
</dbReference>
<reference evidence="5 6" key="1">
    <citation type="submission" date="2018-06" db="EMBL/GenBank/DDBJ databases">
        <authorList>
            <person name="Zhirakovskaya E."/>
        </authorList>
    </citation>
    <scope>NUCLEOTIDE SEQUENCE [LARGE SCALE GENOMIC DNA]</scope>
    <source>
        <strain evidence="5 6">LY3</strain>
    </source>
</reference>
<dbReference type="AlphaFoldDB" id="A0A327N9K9"/>